<evidence type="ECO:0000259" key="1">
    <source>
        <dbReference type="Pfam" id="PF14033"/>
    </source>
</evidence>
<keyword evidence="3" id="KW-1185">Reference proteome</keyword>
<organism evidence="2 3">
    <name type="scientific">Penicillium chermesinum</name>
    <dbReference type="NCBI Taxonomy" id="63820"/>
    <lineage>
        <taxon>Eukaryota</taxon>
        <taxon>Fungi</taxon>
        <taxon>Dikarya</taxon>
        <taxon>Ascomycota</taxon>
        <taxon>Pezizomycotina</taxon>
        <taxon>Eurotiomycetes</taxon>
        <taxon>Eurotiomycetidae</taxon>
        <taxon>Eurotiales</taxon>
        <taxon>Aspergillaceae</taxon>
        <taxon>Penicillium</taxon>
    </lineage>
</organism>
<reference evidence="2" key="2">
    <citation type="journal article" date="2023" name="IMA Fungus">
        <title>Comparative genomic study of the Penicillium genus elucidates a diverse pangenome and 15 lateral gene transfer events.</title>
        <authorList>
            <person name="Petersen C."/>
            <person name="Sorensen T."/>
            <person name="Nielsen M.R."/>
            <person name="Sondergaard T.E."/>
            <person name="Sorensen J.L."/>
            <person name="Fitzpatrick D.A."/>
            <person name="Frisvad J.C."/>
            <person name="Nielsen K.L."/>
        </authorList>
    </citation>
    <scope>NUCLEOTIDE SEQUENCE</scope>
    <source>
        <strain evidence="2">IBT 19713</strain>
    </source>
</reference>
<evidence type="ECO:0000313" key="2">
    <source>
        <dbReference type="EMBL" id="KAJ5219980.1"/>
    </source>
</evidence>
<dbReference type="InterPro" id="IPR025340">
    <property type="entry name" value="DUF4246"/>
</dbReference>
<protein>
    <recommendedName>
        <fullName evidence="1">DUF4246 domain-containing protein</fullName>
    </recommendedName>
</protein>
<feature type="domain" description="DUF4246" evidence="1">
    <location>
        <begin position="12"/>
        <end position="123"/>
    </location>
</feature>
<dbReference type="InterPro" id="IPR049192">
    <property type="entry name" value="DUF4246_C"/>
</dbReference>
<dbReference type="PANTHER" id="PTHR33119">
    <property type="entry name" value="IFI3P"/>
    <property type="match status" value="1"/>
</dbReference>
<dbReference type="PANTHER" id="PTHR33119:SF1">
    <property type="entry name" value="FE2OG DIOXYGENASE DOMAIN-CONTAINING PROTEIN"/>
    <property type="match status" value="1"/>
</dbReference>
<dbReference type="RefSeq" id="XP_058326810.1">
    <property type="nucleotide sequence ID" value="XM_058478480.1"/>
</dbReference>
<reference evidence="2" key="1">
    <citation type="submission" date="2022-11" db="EMBL/GenBank/DDBJ databases">
        <authorList>
            <person name="Petersen C."/>
        </authorList>
    </citation>
    <scope>NUCLEOTIDE SEQUENCE</scope>
    <source>
        <strain evidence="2">IBT 19713</strain>
    </source>
</reference>
<dbReference type="EMBL" id="JAPQKS010000007">
    <property type="protein sequence ID" value="KAJ5219980.1"/>
    <property type="molecule type" value="Genomic_DNA"/>
</dbReference>
<gene>
    <name evidence="2" type="ORF">N7468_009184</name>
</gene>
<sequence>MPITQENEDFTSISTLNTEFEDIHDEWKAAQPVRLLEPVDFLPRGSDDFFEPTVNLRKKFTDRPLQVVLKLTNIELTPDKPNYQAESWHLDGQLNKRVCVSAIGFYENQNIIESTLSFPPVVEKLNEVKCKATV</sequence>
<dbReference type="GeneID" id="83205783"/>
<name>A0A9W9TFW8_9EURO</name>
<dbReference type="AlphaFoldDB" id="A0A9W9TFW8"/>
<comment type="caution">
    <text evidence="2">The sequence shown here is derived from an EMBL/GenBank/DDBJ whole genome shotgun (WGS) entry which is preliminary data.</text>
</comment>
<accession>A0A9W9TFW8</accession>
<proteinExistence type="predicted"/>
<dbReference type="Pfam" id="PF14033">
    <property type="entry name" value="DUF4246"/>
    <property type="match status" value="1"/>
</dbReference>
<dbReference type="Proteomes" id="UP001150941">
    <property type="component" value="Unassembled WGS sequence"/>
</dbReference>
<dbReference type="OrthoDB" id="415532at2759"/>
<evidence type="ECO:0000313" key="3">
    <source>
        <dbReference type="Proteomes" id="UP001150941"/>
    </source>
</evidence>